<gene>
    <name evidence="5" type="ORF">DDE23_02530</name>
</gene>
<dbReference type="InterPro" id="IPR006115">
    <property type="entry name" value="6PGDH_NADP-bd"/>
</dbReference>
<dbReference type="InterPro" id="IPR015814">
    <property type="entry name" value="Pgluconate_DH_NAD-bd_C"/>
</dbReference>
<dbReference type="PIRSF" id="PIRSF000103">
    <property type="entry name" value="HIBADH"/>
    <property type="match status" value="1"/>
</dbReference>
<accession>A0A2T7UXK3</accession>
<dbReference type="Gene3D" id="3.40.50.720">
    <property type="entry name" value="NAD(P)-binding Rossmann-like Domain"/>
    <property type="match status" value="1"/>
</dbReference>
<dbReference type="RefSeq" id="WP_107749805.1">
    <property type="nucleotide sequence ID" value="NZ_QBKF01000001.1"/>
</dbReference>
<evidence type="ECO:0000259" key="3">
    <source>
        <dbReference type="Pfam" id="PF03446"/>
    </source>
</evidence>
<dbReference type="InterPro" id="IPR036291">
    <property type="entry name" value="NAD(P)-bd_dom_sf"/>
</dbReference>
<dbReference type="Pfam" id="PF03446">
    <property type="entry name" value="NAD_binding_2"/>
    <property type="match status" value="1"/>
</dbReference>
<dbReference type="Proteomes" id="UP000244810">
    <property type="component" value="Unassembled WGS sequence"/>
</dbReference>
<dbReference type="GO" id="GO:0050661">
    <property type="term" value="F:NADP binding"/>
    <property type="evidence" value="ECO:0007669"/>
    <property type="project" value="InterPro"/>
</dbReference>
<dbReference type="InterPro" id="IPR008927">
    <property type="entry name" value="6-PGluconate_DH-like_C_sf"/>
</dbReference>
<protein>
    <submittedName>
        <fullName evidence="5">3-hydroxyisobutyrate dehydrogenase</fullName>
    </submittedName>
</protein>
<reference evidence="5 6" key="1">
    <citation type="journal article" date="2011" name="Syst. Appl. Microbiol.">
        <title>Defluviimonas denitrificans gen. nov., sp. nov., and Pararhodobacter aggregans gen. nov., sp. nov., non-phototrophic Rhodobacteraceae from the biofilter of a marine aquaculture.</title>
        <authorList>
            <person name="Foesel B.U."/>
            <person name="Drake H.L."/>
            <person name="Schramm A."/>
        </authorList>
    </citation>
    <scope>NUCLEOTIDE SEQUENCE [LARGE SCALE GENOMIC DNA]</scope>
    <source>
        <strain evidence="5 6">D1-19</strain>
    </source>
</reference>
<evidence type="ECO:0000259" key="4">
    <source>
        <dbReference type="Pfam" id="PF09130"/>
    </source>
</evidence>
<dbReference type="Pfam" id="PF09130">
    <property type="entry name" value="DUF1932"/>
    <property type="match status" value="1"/>
</dbReference>
<organism evidence="5 6">
    <name type="scientific">Pararhodobacter aggregans</name>
    <dbReference type="NCBI Taxonomy" id="404875"/>
    <lineage>
        <taxon>Bacteria</taxon>
        <taxon>Pseudomonadati</taxon>
        <taxon>Pseudomonadota</taxon>
        <taxon>Alphaproteobacteria</taxon>
        <taxon>Rhodobacterales</taxon>
        <taxon>Paracoccaceae</taxon>
        <taxon>Pararhodobacter</taxon>
    </lineage>
</organism>
<proteinExistence type="predicted"/>
<evidence type="ECO:0000313" key="6">
    <source>
        <dbReference type="Proteomes" id="UP000244810"/>
    </source>
</evidence>
<comment type="caution">
    <text evidence="5">The sequence shown here is derived from an EMBL/GenBank/DDBJ whole genome shotgun (WGS) entry which is preliminary data.</text>
</comment>
<feature type="domain" description="Phosphogluconate dehydrogenase NAD-binding putative C-terminal" evidence="4">
    <location>
        <begin position="184"/>
        <end position="253"/>
    </location>
</feature>
<dbReference type="OrthoDB" id="4333at2"/>
<keyword evidence="1" id="KW-0560">Oxidoreductase</keyword>
<dbReference type="SUPFAM" id="SSF48179">
    <property type="entry name" value="6-phosphogluconate dehydrogenase C-terminal domain-like"/>
    <property type="match status" value="1"/>
</dbReference>
<name>A0A2T7UXK3_9RHOB</name>
<dbReference type="EMBL" id="QDDR01000001">
    <property type="protein sequence ID" value="PVE49301.1"/>
    <property type="molecule type" value="Genomic_DNA"/>
</dbReference>
<dbReference type="Gene3D" id="1.10.1040.10">
    <property type="entry name" value="N-(1-d-carboxylethyl)-l-norvaline Dehydrogenase, domain 2"/>
    <property type="match status" value="1"/>
</dbReference>
<feature type="domain" description="6-phosphogluconate dehydrogenase NADP-binding" evidence="3">
    <location>
        <begin position="4"/>
        <end position="133"/>
    </location>
</feature>
<evidence type="ECO:0000313" key="5">
    <source>
        <dbReference type="EMBL" id="PVE49301.1"/>
    </source>
</evidence>
<dbReference type="SUPFAM" id="SSF51735">
    <property type="entry name" value="NAD(P)-binding Rossmann-fold domains"/>
    <property type="match status" value="1"/>
</dbReference>
<evidence type="ECO:0000256" key="2">
    <source>
        <dbReference type="PIRSR" id="PIRSR000103-1"/>
    </source>
</evidence>
<keyword evidence="6" id="KW-1185">Reference proteome</keyword>
<dbReference type="GO" id="GO:0016491">
    <property type="term" value="F:oxidoreductase activity"/>
    <property type="evidence" value="ECO:0007669"/>
    <property type="project" value="UniProtKB-KW"/>
</dbReference>
<feature type="active site" evidence="2">
    <location>
        <position position="163"/>
    </location>
</feature>
<evidence type="ECO:0000256" key="1">
    <source>
        <dbReference type="ARBA" id="ARBA00023002"/>
    </source>
</evidence>
<dbReference type="InterPro" id="IPR015815">
    <property type="entry name" value="HIBADH-related"/>
</dbReference>
<dbReference type="InterPro" id="IPR013328">
    <property type="entry name" value="6PGD_dom2"/>
</dbReference>
<sequence length="280" mass="28576">MQTLAFIGFGEAGQAFAGSVAQPARVTGFDLKDRAAAMAGLGVEAAPDRGAALAGAGAVWCLVTADRAEAAARECAPHLAPGTLWFDGNSCSPGTKARAEGVIEAAGGRYVDVAIMAPVHPLRAAVPLLIAGRHAAAAEAALRGLGMQPTVVGGTVGQASTIKMLRSVMVKGIEALTAECVLAARTAGVEGKVLASLQKSDPGFDWTARSAYNLERMAAHGIRRAAEMREVAKTLAELGLPDRMAAATALWQDQLGALGVPMEDEGLDARADALLAALRG</sequence>
<dbReference type="AlphaFoldDB" id="A0A2T7UXK3"/>